<dbReference type="InterPro" id="IPR011009">
    <property type="entry name" value="Kinase-like_dom_sf"/>
</dbReference>
<sequence>GVGLNDARRISDGSYVVLKRADRLDGSPSITGAFREIYMYKKFCSEPLASHPKNHCIRYIEILHVPDAEDDLIVLPLLFPWELFPPSTIGEAVDFFSQVFEVSPGLQFMHNNNIWHGDCKFNSVMMDASPVLRDDPHPWHPYRTRDWKGRTRPLRSRTLNPVKYYWIDFDLSGEYDPSTGPPAQRPGYGGTRTVPEWAYPDRPCNPFAVDVYCLGNMIRGYFTEVCSAHNPPRKVMGLEFMYALVADMTLEDPTKRPTMDEVVDRFSSIKEGLSDWKLRSRFKLNMELSVREAIESTRHWAQQLYFVARRIPAIPS</sequence>
<organism evidence="2 3">
    <name type="scientific">Mycena maculata</name>
    <dbReference type="NCBI Taxonomy" id="230809"/>
    <lineage>
        <taxon>Eukaryota</taxon>
        <taxon>Fungi</taxon>
        <taxon>Dikarya</taxon>
        <taxon>Basidiomycota</taxon>
        <taxon>Agaricomycotina</taxon>
        <taxon>Agaricomycetes</taxon>
        <taxon>Agaricomycetidae</taxon>
        <taxon>Agaricales</taxon>
        <taxon>Marasmiineae</taxon>
        <taxon>Mycenaceae</taxon>
        <taxon>Mycena</taxon>
    </lineage>
</organism>
<feature type="non-terminal residue" evidence="2">
    <location>
        <position position="1"/>
    </location>
</feature>
<feature type="non-terminal residue" evidence="2">
    <location>
        <position position="316"/>
    </location>
</feature>
<keyword evidence="3" id="KW-1185">Reference proteome</keyword>
<name>A0AAD7NZZ1_9AGAR</name>
<dbReference type="Gene3D" id="1.10.510.10">
    <property type="entry name" value="Transferase(Phosphotransferase) domain 1"/>
    <property type="match status" value="1"/>
</dbReference>
<evidence type="ECO:0000259" key="1">
    <source>
        <dbReference type="PROSITE" id="PS50011"/>
    </source>
</evidence>
<feature type="domain" description="Protein kinase" evidence="1">
    <location>
        <begin position="1"/>
        <end position="269"/>
    </location>
</feature>
<dbReference type="AlphaFoldDB" id="A0AAD7NZZ1"/>
<dbReference type="Proteomes" id="UP001215280">
    <property type="component" value="Unassembled WGS sequence"/>
</dbReference>
<dbReference type="PROSITE" id="PS50011">
    <property type="entry name" value="PROTEIN_KINASE_DOM"/>
    <property type="match status" value="1"/>
</dbReference>
<reference evidence="2" key="1">
    <citation type="submission" date="2023-03" db="EMBL/GenBank/DDBJ databases">
        <title>Massive genome expansion in bonnet fungi (Mycena s.s.) driven by repeated elements and novel gene families across ecological guilds.</title>
        <authorList>
            <consortium name="Lawrence Berkeley National Laboratory"/>
            <person name="Harder C.B."/>
            <person name="Miyauchi S."/>
            <person name="Viragh M."/>
            <person name="Kuo A."/>
            <person name="Thoen E."/>
            <person name="Andreopoulos B."/>
            <person name="Lu D."/>
            <person name="Skrede I."/>
            <person name="Drula E."/>
            <person name="Henrissat B."/>
            <person name="Morin E."/>
            <person name="Kohler A."/>
            <person name="Barry K."/>
            <person name="LaButti K."/>
            <person name="Morin E."/>
            <person name="Salamov A."/>
            <person name="Lipzen A."/>
            <person name="Mereny Z."/>
            <person name="Hegedus B."/>
            <person name="Baldrian P."/>
            <person name="Stursova M."/>
            <person name="Weitz H."/>
            <person name="Taylor A."/>
            <person name="Grigoriev I.V."/>
            <person name="Nagy L.G."/>
            <person name="Martin F."/>
            <person name="Kauserud H."/>
        </authorList>
    </citation>
    <scope>NUCLEOTIDE SEQUENCE</scope>
    <source>
        <strain evidence="2">CBHHK188m</strain>
    </source>
</reference>
<evidence type="ECO:0000313" key="3">
    <source>
        <dbReference type="Proteomes" id="UP001215280"/>
    </source>
</evidence>
<protein>
    <recommendedName>
        <fullName evidence="1">Protein kinase domain-containing protein</fullName>
    </recommendedName>
</protein>
<evidence type="ECO:0000313" key="2">
    <source>
        <dbReference type="EMBL" id="KAJ7782462.1"/>
    </source>
</evidence>
<dbReference type="EMBL" id="JARJLG010000003">
    <property type="protein sequence ID" value="KAJ7782462.1"/>
    <property type="molecule type" value="Genomic_DNA"/>
</dbReference>
<proteinExistence type="predicted"/>
<accession>A0AAD7NZZ1</accession>
<dbReference type="SMART" id="SM00220">
    <property type="entry name" value="S_TKc"/>
    <property type="match status" value="1"/>
</dbReference>
<dbReference type="GO" id="GO:0004672">
    <property type="term" value="F:protein kinase activity"/>
    <property type="evidence" value="ECO:0007669"/>
    <property type="project" value="InterPro"/>
</dbReference>
<dbReference type="GO" id="GO:0005524">
    <property type="term" value="F:ATP binding"/>
    <property type="evidence" value="ECO:0007669"/>
    <property type="project" value="InterPro"/>
</dbReference>
<comment type="caution">
    <text evidence="2">The sequence shown here is derived from an EMBL/GenBank/DDBJ whole genome shotgun (WGS) entry which is preliminary data.</text>
</comment>
<dbReference type="SUPFAM" id="SSF56112">
    <property type="entry name" value="Protein kinase-like (PK-like)"/>
    <property type="match status" value="1"/>
</dbReference>
<dbReference type="InterPro" id="IPR000719">
    <property type="entry name" value="Prot_kinase_dom"/>
</dbReference>
<gene>
    <name evidence="2" type="ORF">DFH07DRAFT_790713</name>
</gene>